<evidence type="ECO:0000256" key="1">
    <source>
        <dbReference type="SAM" id="MobiDB-lite"/>
    </source>
</evidence>
<keyword evidence="3" id="KW-1185">Reference proteome</keyword>
<accession>A0AA40ENY7</accession>
<gene>
    <name evidence="2" type="ORF">B0T18DRAFT_170852</name>
</gene>
<sequence length="242" mass="26952">MIRRPYTLALPAGPSSERHPKGSGGDGLRGSHRRWTKTLELARWVVSKQRQTAQPKSTRPLALWRDGREISVTQASPRGNLTWREAGEGQIALRLSTVYPRADMTMQAPAPVLLSSRNEPGPGNTAEIIPSLWGRPGRNGTHSEPSEFEHVRAHLPMVRPFSINSLWSGQVEMPSHLVRWAQPWFSHYESRIQDGTLVGHRHPRCRSSEPYRPFCPGEGLSELSPSAQLPSPILSILLAFVG</sequence>
<dbReference type="AlphaFoldDB" id="A0AA40ENY7"/>
<organism evidence="2 3">
    <name type="scientific">Schizothecium vesticola</name>
    <dbReference type="NCBI Taxonomy" id="314040"/>
    <lineage>
        <taxon>Eukaryota</taxon>
        <taxon>Fungi</taxon>
        <taxon>Dikarya</taxon>
        <taxon>Ascomycota</taxon>
        <taxon>Pezizomycotina</taxon>
        <taxon>Sordariomycetes</taxon>
        <taxon>Sordariomycetidae</taxon>
        <taxon>Sordariales</taxon>
        <taxon>Schizotheciaceae</taxon>
        <taxon>Schizothecium</taxon>
    </lineage>
</organism>
<name>A0AA40ENY7_9PEZI</name>
<feature type="region of interest" description="Disordered" evidence="1">
    <location>
        <begin position="1"/>
        <end position="33"/>
    </location>
</feature>
<feature type="region of interest" description="Disordered" evidence="1">
    <location>
        <begin position="114"/>
        <end position="145"/>
    </location>
</feature>
<dbReference type="EMBL" id="JAUKUD010000005">
    <property type="protein sequence ID" value="KAK0742818.1"/>
    <property type="molecule type" value="Genomic_DNA"/>
</dbReference>
<dbReference type="Proteomes" id="UP001172155">
    <property type="component" value="Unassembled WGS sequence"/>
</dbReference>
<reference evidence="2" key="1">
    <citation type="submission" date="2023-06" db="EMBL/GenBank/DDBJ databases">
        <title>Genome-scale phylogeny and comparative genomics of the fungal order Sordariales.</title>
        <authorList>
            <consortium name="Lawrence Berkeley National Laboratory"/>
            <person name="Hensen N."/>
            <person name="Bonometti L."/>
            <person name="Westerberg I."/>
            <person name="Brannstrom I.O."/>
            <person name="Guillou S."/>
            <person name="Cros-Aarteil S."/>
            <person name="Calhoun S."/>
            <person name="Haridas S."/>
            <person name="Kuo A."/>
            <person name="Mondo S."/>
            <person name="Pangilinan J."/>
            <person name="Riley R."/>
            <person name="LaButti K."/>
            <person name="Andreopoulos B."/>
            <person name="Lipzen A."/>
            <person name="Chen C."/>
            <person name="Yanf M."/>
            <person name="Daum C."/>
            <person name="Ng V."/>
            <person name="Clum A."/>
            <person name="Steindorff A."/>
            <person name="Ohm R."/>
            <person name="Martin F."/>
            <person name="Silar P."/>
            <person name="Natvig D."/>
            <person name="Lalanne C."/>
            <person name="Gautier V."/>
            <person name="Ament-velasquez S.L."/>
            <person name="Kruys A."/>
            <person name="Hutchinson M.I."/>
            <person name="Powell A.J."/>
            <person name="Barry K."/>
            <person name="Miller A.N."/>
            <person name="Grigoriev I.V."/>
            <person name="Debuchy R."/>
            <person name="Gladieux P."/>
            <person name="Thoren M.H."/>
            <person name="Johannesson H."/>
        </authorList>
    </citation>
    <scope>NUCLEOTIDE SEQUENCE</scope>
    <source>
        <strain evidence="2">SMH3187-1</strain>
    </source>
</reference>
<evidence type="ECO:0000313" key="3">
    <source>
        <dbReference type="Proteomes" id="UP001172155"/>
    </source>
</evidence>
<evidence type="ECO:0000313" key="2">
    <source>
        <dbReference type="EMBL" id="KAK0742818.1"/>
    </source>
</evidence>
<proteinExistence type="predicted"/>
<comment type="caution">
    <text evidence="2">The sequence shown here is derived from an EMBL/GenBank/DDBJ whole genome shotgun (WGS) entry which is preliminary data.</text>
</comment>
<protein>
    <submittedName>
        <fullName evidence="2">Uncharacterized protein</fullName>
    </submittedName>
</protein>